<feature type="region of interest" description="Disordered" evidence="1">
    <location>
        <begin position="578"/>
        <end position="689"/>
    </location>
</feature>
<gene>
    <name evidence="2" type="ORF">P5673_024876</name>
</gene>
<feature type="compositionally biased region" description="Basic and acidic residues" evidence="1">
    <location>
        <begin position="457"/>
        <end position="483"/>
    </location>
</feature>
<keyword evidence="3" id="KW-1185">Reference proteome</keyword>
<reference evidence="2" key="1">
    <citation type="journal article" date="2023" name="G3 (Bethesda)">
        <title>Whole genome assembly and annotation of the endangered Caribbean coral Acropora cervicornis.</title>
        <authorList>
            <person name="Selwyn J.D."/>
            <person name="Vollmer S.V."/>
        </authorList>
    </citation>
    <scope>NUCLEOTIDE SEQUENCE</scope>
    <source>
        <strain evidence="2">K2</strain>
    </source>
</reference>
<feature type="compositionally biased region" description="Polar residues" evidence="1">
    <location>
        <begin position="581"/>
        <end position="593"/>
    </location>
</feature>
<feature type="compositionally biased region" description="Basic and acidic residues" evidence="1">
    <location>
        <begin position="67"/>
        <end position="84"/>
    </location>
</feature>
<feature type="compositionally biased region" description="Polar residues" evidence="1">
    <location>
        <begin position="431"/>
        <end position="455"/>
    </location>
</feature>
<comment type="caution">
    <text evidence="2">The sequence shown here is derived from an EMBL/GenBank/DDBJ whole genome shotgun (WGS) entry which is preliminary data.</text>
</comment>
<dbReference type="AlphaFoldDB" id="A0AAD9UXK0"/>
<feature type="compositionally biased region" description="Basic and acidic residues" evidence="1">
    <location>
        <begin position="341"/>
        <end position="377"/>
    </location>
</feature>
<dbReference type="EMBL" id="JARQWQ010000075">
    <property type="protein sequence ID" value="KAK2553653.1"/>
    <property type="molecule type" value="Genomic_DNA"/>
</dbReference>
<feature type="region of interest" description="Disordered" evidence="1">
    <location>
        <begin position="425"/>
        <end position="490"/>
    </location>
</feature>
<evidence type="ECO:0000313" key="2">
    <source>
        <dbReference type="EMBL" id="KAK2553653.1"/>
    </source>
</evidence>
<organism evidence="2 3">
    <name type="scientific">Acropora cervicornis</name>
    <name type="common">Staghorn coral</name>
    <dbReference type="NCBI Taxonomy" id="6130"/>
    <lineage>
        <taxon>Eukaryota</taxon>
        <taxon>Metazoa</taxon>
        <taxon>Cnidaria</taxon>
        <taxon>Anthozoa</taxon>
        <taxon>Hexacorallia</taxon>
        <taxon>Scleractinia</taxon>
        <taxon>Astrocoeniina</taxon>
        <taxon>Acroporidae</taxon>
        <taxon>Acropora</taxon>
    </lineage>
</organism>
<proteinExistence type="predicted"/>
<feature type="compositionally biased region" description="Basic and acidic residues" evidence="1">
    <location>
        <begin position="634"/>
        <end position="648"/>
    </location>
</feature>
<feature type="region of interest" description="Disordered" evidence="1">
    <location>
        <begin position="67"/>
        <end position="90"/>
    </location>
</feature>
<feature type="region of interest" description="Disordered" evidence="1">
    <location>
        <begin position="220"/>
        <end position="245"/>
    </location>
</feature>
<evidence type="ECO:0000313" key="3">
    <source>
        <dbReference type="Proteomes" id="UP001249851"/>
    </source>
</evidence>
<sequence>MSEMVHVRTPLGVTYNRTTKGMDYIARDLKASLKRPYEDLLCDETMADEDEMEVDNERFMLDEPDAKGQDLIPKHSSEENDAISKDSPNPIQKNNVGIVTVVKQQNGKFSLTPNCFTVYGELGNLKITDIPKMDKATDQSGNAHGINATEQLQKLVDHSPHFKKQVSSSANSEINNISTKLTFLDHAYALPPLKGKSPVVIKTQPVNKVKPVVAPKVVKTASVTKQETQKKEVSSSSSSSSDGRMGSVRNCGIVCFLCNNLVTKSYSCYKKESAPEKIKHLFTPVVKVVKVCRRCMPYKKPKEEEAAKSKSKVSNRKIAKMKTAKLIKNAKSTAKGTDTAKGNDIKASEKKSSEKTVVKSPVKDEKKQKKIIMDDNNSKLAPTKKQATLFAQTKKVSPVLQSKQTKIVNDKPSQVSIWKNVVTPKGLSKSDAGSGTSPKTVNTNAKLSSISSKANSGKKESQINVADKSKNSKIQKEKQESAKVDSGTQSMKSMISVNKLSIKLGDSVMASNGLLKENKATSNLSVKENVANKAVPKEGGEKNVSITQENITDVMDLTTTTSSDECTIGDDVQTPKANIEDTMQGQNVNSSSPVKEDIDSKTKDCETTLKNKSEEGKQEFENKKMAGDEGEIMEESRRDKDCYVRETRSASQSPMRTREMKPTDVSSPRRRSSRTPDKKQEDYKQIIPSVMTRKRLASFSESEVDTNHGVTASKRRVVVALQEKLSRKAAVPSSTQNVLGKKEAEESNKKGITADEESQGHPMTRRNQIPIKCPGCNEKVVKSYRCLQRGTAPQHIKPLFEQQSAEMLRMFAEMITSTKRLVADAAKK</sequence>
<dbReference type="Proteomes" id="UP001249851">
    <property type="component" value="Unassembled WGS sequence"/>
</dbReference>
<protein>
    <submittedName>
        <fullName evidence="2">Uncharacterized protein</fullName>
    </submittedName>
</protein>
<feature type="compositionally biased region" description="Basic and acidic residues" evidence="1">
    <location>
        <begin position="674"/>
        <end position="684"/>
    </location>
</feature>
<feature type="region of interest" description="Disordered" evidence="1">
    <location>
        <begin position="329"/>
        <end position="380"/>
    </location>
</feature>
<feature type="compositionally biased region" description="Basic and acidic residues" evidence="1">
    <location>
        <begin position="594"/>
        <end position="627"/>
    </location>
</feature>
<feature type="compositionally biased region" description="Basic and acidic residues" evidence="1">
    <location>
        <begin position="740"/>
        <end position="753"/>
    </location>
</feature>
<name>A0AAD9UXK0_ACRCE</name>
<reference evidence="2" key="2">
    <citation type="journal article" date="2023" name="Science">
        <title>Genomic signatures of disease resistance in endangered staghorn corals.</title>
        <authorList>
            <person name="Vollmer S.V."/>
            <person name="Selwyn J.D."/>
            <person name="Despard B.A."/>
            <person name="Roesel C.L."/>
        </authorList>
    </citation>
    <scope>NUCLEOTIDE SEQUENCE</scope>
    <source>
        <strain evidence="2">K2</strain>
    </source>
</reference>
<accession>A0AAD9UXK0</accession>
<evidence type="ECO:0000256" key="1">
    <source>
        <dbReference type="SAM" id="MobiDB-lite"/>
    </source>
</evidence>
<feature type="region of interest" description="Disordered" evidence="1">
    <location>
        <begin position="732"/>
        <end position="766"/>
    </location>
</feature>